<evidence type="ECO:0000256" key="1">
    <source>
        <dbReference type="SAM" id="Phobius"/>
    </source>
</evidence>
<keyword evidence="3" id="KW-1185">Reference proteome</keyword>
<comment type="caution">
    <text evidence="2">The sequence shown here is derived from an EMBL/GenBank/DDBJ whole genome shotgun (WGS) entry which is preliminary data.</text>
</comment>
<reference evidence="2 3" key="1">
    <citation type="journal article" date="2015" name="Stand. Genomic Sci.">
        <title>Genomic Encyclopedia of Bacterial and Archaeal Type Strains, Phase III: the genomes of soil and plant-associated and newly described type strains.</title>
        <authorList>
            <person name="Whitman W.B."/>
            <person name="Woyke T."/>
            <person name="Klenk H.P."/>
            <person name="Zhou Y."/>
            <person name="Lilburn T.G."/>
            <person name="Beck B.J."/>
            <person name="De Vos P."/>
            <person name="Vandamme P."/>
            <person name="Eisen J.A."/>
            <person name="Garrity G."/>
            <person name="Hugenholtz P."/>
            <person name="Kyrpides N.C."/>
        </authorList>
    </citation>
    <scope>NUCLEOTIDE SEQUENCE [LARGE SCALE GENOMIC DNA]</scope>
    <source>
        <strain evidence="2 3">CGMCC 1.10115</strain>
    </source>
</reference>
<dbReference type="Proteomes" id="UP000318667">
    <property type="component" value="Unassembled WGS sequence"/>
</dbReference>
<dbReference type="EMBL" id="VLKI01000002">
    <property type="protein sequence ID" value="TWH89966.1"/>
    <property type="molecule type" value="Genomic_DNA"/>
</dbReference>
<keyword evidence="1" id="KW-0472">Membrane</keyword>
<protein>
    <submittedName>
        <fullName evidence="2">Uncharacterized protein</fullName>
    </submittedName>
</protein>
<evidence type="ECO:0000313" key="2">
    <source>
        <dbReference type="EMBL" id="TWH89966.1"/>
    </source>
</evidence>
<organism evidence="2 3">
    <name type="scientific">Cytobacillus oceanisediminis</name>
    <dbReference type="NCBI Taxonomy" id="665099"/>
    <lineage>
        <taxon>Bacteria</taxon>
        <taxon>Bacillati</taxon>
        <taxon>Bacillota</taxon>
        <taxon>Bacilli</taxon>
        <taxon>Bacillales</taxon>
        <taxon>Bacillaceae</taxon>
        <taxon>Cytobacillus</taxon>
    </lineage>
</organism>
<proteinExistence type="predicted"/>
<evidence type="ECO:0000313" key="3">
    <source>
        <dbReference type="Proteomes" id="UP000318667"/>
    </source>
</evidence>
<gene>
    <name evidence="2" type="ORF">IQ19_01225</name>
</gene>
<accession>A0A562K3N7</accession>
<sequence>MWQGGLQFKLYLDEIKVTHIKRLSHKEKALFKEIYFSLPFFLALCHLFYCLLPVQRQLPGLQQPAMRRLYFL</sequence>
<dbReference type="AlphaFoldDB" id="A0A562K3N7"/>
<name>A0A562K3N7_9BACI</name>
<feature type="transmembrane region" description="Helical" evidence="1">
    <location>
        <begin position="34"/>
        <end position="52"/>
    </location>
</feature>
<keyword evidence="1" id="KW-0812">Transmembrane</keyword>
<keyword evidence="1" id="KW-1133">Transmembrane helix</keyword>